<dbReference type="Gene3D" id="3.40.50.2000">
    <property type="entry name" value="Glycogen Phosphorylase B"/>
    <property type="match status" value="2"/>
</dbReference>
<gene>
    <name evidence="5" type="ORF">SAMN05421676_102151</name>
</gene>
<dbReference type="InterPro" id="IPR028098">
    <property type="entry name" value="Glyco_trans_4-like_N"/>
</dbReference>
<dbReference type="Pfam" id="PF13439">
    <property type="entry name" value="Glyco_transf_4"/>
    <property type="match status" value="1"/>
</dbReference>
<keyword evidence="2 5" id="KW-0808">Transferase</keyword>
<dbReference type="PANTHER" id="PTHR12526:SF629">
    <property type="entry name" value="TEICHURONIC ACID BIOSYNTHESIS GLYCOSYLTRANSFERASE TUAH-RELATED"/>
    <property type="match status" value="1"/>
</dbReference>
<proteinExistence type="predicted"/>
<organism evidence="5 6">
    <name type="scientific">Salinibacillus kushneri</name>
    <dbReference type="NCBI Taxonomy" id="237682"/>
    <lineage>
        <taxon>Bacteria</taxon>
        <taxon>Bacillati</taxon>
        <taxon>Bacillota</taxon>
        <taxon>Bacilli</taxon>
        <taxon>Bacillales</taxon>
        <taxon>Bacillaceae</taxon>
        <taxon>Salinibacillus</taxon>
    </lineage>
</organism>
<dbReference type="Pfam" id="PF00534">
    <property type="entry name" value="Glycos_transf_1"/>
    <property type="match status" value="1"/>
</dbReference>
<evidence type="ECO:0000259" key="3">
    <source>
        <dbReference type="Pfam" id="PF00534"/>
    </source>
</evidence>
<evidence type="ECO:0000259" key="4">
    <source>
        <dbReference type="Pfam" id="PF13439"/>
    </source>
</evidence>
<accession>A0A1I0AGR2</accession>
<reference evidence="6" key="1">
    <citation type="submission" date="2016-10" db="EMBL/GenBank/DDBJ databases">
        <authorList>
            <person name="Varghese N."/>
            <person name="Submissions S."/>
        </authorList>
    </citation>
    <scope>NUCLEOTIDE SEQUENCE [LARGE SCALE GENOMIC DNA]</scope>
    <source>
        <strain evidence="6">CGMCC 1.3566</strain>
    </source>
</reference>
<sequence length="406" mass="47179">MGQKVCFLVTEHPFLDARIFKKEAKSLVRHGYDVTMIVPRRNGNLFAIDGRPFEDIFQSQTFEYEGVNIITYEQIDYEKHLKRLHQTLAATVPNGWTDALIQLGIEQEADIYHAHEFFSVYSGVEIKRTLAAKGNHCKLIYDSHELEPDPLSKESKSKKLLKEQLLKMMFKEIDHVITVSESIQKWYQTINPSLPIEIIYNSPPLAHKKLNNLKKTGDFVLAFEGVLGKKRGNAKKLFKLVEAANEQINLKVKIIGGWKREEQTPFIPLHLKDKVLFTGWLKYDEIPFAMEDVDLGWIDLDSSRSLNHRFAMPNKFFSYLNNGVPVLINQCDDMKQFIERYKCGYMVDKPQASAHDYAEAILWLYSRRDDLKKMGINARKQMESAYSWEHMEKRLLGIYNHLCSVI</sequence>
<keyword evidence="1" id="KW-0328">Glycosyltransferase</keyword>
<evidence type="ECO:0000313" key="6">
    <source>
        <dbReference type="Proteomes" id="UP000199095"/>
    </source>
</evidence>
<evidence type="ECO:0000256" key="1">
    <source>
        <dbReference type="ARBA" id="ARBA00022676"/>
    </source>
</evidence>
<feature type="domain" description="Glycosyltransferase subfamily 4-like N-terminal" evidence="4">
    <location>
        <begin position="24"/>
        <end position="201"/>
    </location>
</feature>
<dbReference type="AlphaFoldDB" id="A0A1I0AGR2"/>
<dbReference type="SUPFAM" id="SSF53756">
    <property type="entry name" value="UDP-Glycosyltransferase/glycogen phosphorylase"/>
    <property type="match status" value="1"/>
</dbReference>
<dbReference type="GO" id="GO:0016757">
    <property type="term" value="F:glycosyltransferase activity"/>
    <property type="evidence" value="ECO:0007669"/>
    <property type="project" value="UniProtKB-KW"/>
</dbReference>
<name>A0A1I0AGR2_9BACI</name>
<evidence type="ECO:0000256" key="2">
    <source>
        <dbReference type="ARBA" id="ARBA00022679"/>
    </source>
</evidence>
<dbReference type="InterPro" id="IPR001296">
    <property type="entry name" value="Glyco_trans_1"/>
</dbReference>
<protein>
    <submittedName>
        <fullName evidence="5">Glycosyltransferase involved in cell wall bisynthesis</fullName>
    </submittedName>
</protein>
<evidence type="ECO:0000313" key="5">
    <source>
        <dbReference type="EMBL" id="SES93463.1"/>
    </source>
</evidence>
<feature type="domain" description="Glycosyl transferase family 1" evidence="3">
    <location>
        <begin position="212"/>
        <end position="381"/>
    </location>
</feature>
<keyword evidence="6" id="KW-1185">Reference proteome</keyword>
<dbReference type="RefSeq" id="WP_093131907.1">
    <property type="nucleotide sequence ID" value="NZ_FOHJ01000002.1"/>
</dbReference>
<dbReference type="Proteomes" id="UP000199095">
    <property type="component" value="Unassembled WGS sequence"/>
</dbReference>
<dbReference type="EMBL" id="FOHJ01000002">
    <property type="protein sequence ID" value="SES93463.1"/>
    <property type="molecule type" value="Genomic_DNA"/>
</dbReference>
<dbReference type="OrthoDB" id="9813214at2"/>
<dbReference type="STRING" id="237682.SAMN05421676_102151"/>
<dbReference type="PANTHER" id="PTHR12526">
    <property type="entry name" value="GLYCOSYLTRANSFERASE"/>
    <property type="match status" value="1"/>
</dbReference>